<dbReference type="AlphaFoldDB" id="A0A9P4IBB3"/>
<keyword evidence="2" id="KW-1185">Reference proteome</keyword>
<proteinExistence type="predicted"/>
<accession>A0A9P4IBB3</accession>
<comment type="caution">
    <text evidence="1">The sequence shown here is derived from an EMBL/GenBank/DDBJ whole genome shotgun (WGS) entry which is preliminary data.</text>
</comment>
<protein>
    <submittedName>
        <fullName evidence="1">Uncharacterized protein</fullName>
    </submittedName>
</protein>
<gene>
    <name evidence="1" type="ORF">NA57DRAFT_79618</name>
</gene>
<reference evidence="1" key="1">
    <citation type="journal article" date="2020" name="Stud. Mycol.">
        <title>101 Dothideomycetes genomes: a test case for predicting lifestyles and emergence of pathogens.</title>
        <authorList>
            <person name="Haridas S."/>
            <person name="Albert R."/>
            <person name="Binder M."/>
            <person name="Bloem J."/>
            <person name="Labutti K."/>
            <person name="Salamov A."/>
            <person name="Andreopoulos B."/>
            <person name="Baker S."/>
            <person name="Barry K."/>
            <person name="Bills G."/>
            <person name="Bluhm B."/>
            <person name="Cannon C."/>
            <person name="Castanera R."/>
            <person name="Culley D."/>
            <person name="Daum C."/>
            <person name="Ezra D."/>
            <person name="Gonzalez J."/>
            <person name="Henrissat B."/>
            <person name="Kuo A."/>
            <person name="Liang C."/>
            <person name="Lipzen A."/>
            <person name="Lutzoni F."/>
            <person name="Magnuson J."/>
            <person name="Mondo S."/>
            <person name="Nolan M."/>
            <person name="Ohm R."/>
            <person name="Pangilinan J."/>
            <person name="Park H.-J."/>
            <person name="Ramirez L."/>
            <person name="Alfaro M."/>
            <person name="Sun H."/>
            <person name="Tritt A."/>
            <person name="Yoshinaga Y."/>
            <person name="Zwiers L.-H."/>
            <person name="Turgeon B."/>
            <person name="Goodwin S."/>
            <person name="Spatafora J."/>
            <person name="Crous P."/>
            <person name="Grigoriev I."/>
        </authorList>
    </citation>
    <scope>NUCLEOTIDE SEQUENCE</scope>
    <source>
        <strain evidence="1">CBS 133067</strain>
    </source>
</reference>
<dbReference type="EMBL" id="ML978132">
    <property type="protein sequence ID" value="KAF2095131.1"/>
    <property type="molecule type" value="Genomic_DNA"/>
</dbReference>
<evidence type="ECO:0000313" key="1">
    <source>
        <dbReference type="EMBL" id="KAF2095131.1"/>
    </source>
</evidence>
<name>A0A9P4IBB3_9PEZI</name>
<sequence>MAEEKKSHEGLEDSDYLYKLACKIADKNPALVLESVRKVLEGKRASTRLTAEEQEVQNYIHEHYDNKVAECSAAAQARAQSEPGAVATMSPHLNEPIPAHPREGAVSSEGTLFQLPSPQPNPETNRRNATAATIIGSLLVGLSVLTEQAQWQLSMGHTHNHPSVRWLESFPDQEEVHLPTLGLVIDQNWCREAYR</sequence>
<dbReference type="Proteomes" id="UP000799772">
    <property type="component" value="Unassembled WGS sequence"/>
</dbReference>
<organism evidence="1 2">
    <name type="scientific">Rhizodiscina lignyota</name>
    <dbReference type="NCBI Taxonomy" id="1504668"/>
    <lineage>
        <taxon>Eukaryota</taxon>
        <taxon>Fungi</taxon>
        <taxon>Dikarya</taxon>
        <taxon>Ascomycota</taxon>
        <taxon>Pezizomycotina</taxon>
        <taxon>Dothideomycetes</taxon>
        <taxon>Pleosporomycetidae</taxon>
        <taxon>Aulographales</taxon>
        <taxon>Rhizodiscinaceae</taxon>
        <taxon>Rhizodiscina</taxon>
    </lineage>
</organism>
<evidence type="ECO:0000313" key="2">
    <source>
        <dbReference type="Proteomes" id="UP000799772"/>
    </source>
</evidence>